<feature type="region of interest" description="Disordered" evidence="1">
    <location>
        <begin position="121"/>
        <end position="174"/>
    </location>
</feature>
<accession>A0A8T4H4I2</accession>
<proteinExistence type="predicted"/>
<evidence type="ECO:0000313" key="3">
    <source>
        <dbReference type="Proteomes" id="UP000823736"/>
    </source>
</evidence>
<evidence type="ECO:0000313" key="2">
    <source>
        <dbReference type="EMBL" id="MBP1988058.1"/>
    </source>
</evidence>
<comment type="caution">
    <text evidence="2">The sequence shown here is derived from an EMBL/GenBank/DDBJ whole genome shotgun (WGS) entry which is preliminary data.</text>
</comment>
<evidence type="ECO:0000256" key="1">
    <source>
        <dbReference type="SAM" id="MobiDB-lite"/>
    </source>
</evidence>
<feature type="compositionally biased region" description="Acidic residues" evidence="1">
    <location>
        <begin position="130"/>
        <end position="141"/>
    </location>
</feature>
<dbReference type="AlphaFoldDB" id="A0A8T4H4I2"/>
<dbReference type="RefSeq" id="WP_245334618.1">
    <property type="nucleotide sequence ID" value="NZ_JAGGLC010000005.1"/>
</dbReference>
<protein>
    <submittedName>
        <fullName evidence="2">Uncharacterized protein</fullName>
    </submittedName>
</protein>
<dbReference type="Proteomes" id="UP000823736">
    <property type="component" value="Unassembled WGS sequence"/>
</dbReference>
<reference evidence="2" key="1">
    <citation type="submission" date="2021-03" db="EMBL/GenBank/DDBJ databases">
        <title>Genomic Encyclopedia of Type Strains, Phase IV (KMG-IV): sequencing the most valuable type-strain genomes for metagenomic binning, comparative biology and taxonomic classification.</title>
        <authorList>
            <person name="Goeker M."/>
        </authorList>
    </citation>
    <scope>NUCLEOTIDE SEQUENCE</scope>
    <source>
        <strain evidence="2">DSM 26232</strain>
    </source>
</reference>
<keyword evidence="3" id="KW-1185">Reference proteome</keyword>
<organism evidence="2 3">
    <name type="scientific">Halolamina salifodinae</name>
    <dbReference type="NCBI Taxonomy" id="1202767"/>
    <lineage>
        <taxon>Archaea</taxon>
        <taxon>Methanobacteriati</taxon>
        <taxon>Methanobacteriota</taxon>
        <taxon>Stenosarchaea group</taxon>
        <taxon>Halobacteria</taxon>
        <taxon>Halobacteriales</taxon>
        <taxon>Haloferacaceae</taxon>
    </lineage>
</organism>
<sequence>MRTGNIAGEITADLSVSAVRERLCVLMGLDNLIDEREEQIVDKDVETSEWGLTEQIENSARGHIPEDPQLLLQRAADERVRRALERGCSRSDVVSVLDVSRRTTFYKHKRAAAYGFPLDALSTGGRPTDEEMEEEREAAEDEQQRLDDVDGGEGQTETWGEEPAGNGGESSVEALEQKLDALIDAVGDAGVQ</sequence>
<name>A0A8T4H4I2_9EURY</name>
<gene>
    <name evidence="2" type="ORF">J2753_002568</name>
</gene>
<dbReference type="EMBL" id="JAGGLC010000005">
    <property type="protein sequence ID" value="MBP1988058.1"/>
    <property type="molecule type" value="Genomic_DNA"/>
</dbReference>